<keyword evidence="4" id="KW-0812">Transmembrane</keyword>
<dbReference type="Proteomes" id="UP001367508">
    <property type="component" value="Unassembled WGS sequence"/>
</dbReference>
<evidence type="ECO:0000313" key="7">
    <source>
        <dbReference type="Proteomes" id="UP001367508"/>
    </source>
</evidence>
<evidence type="ECO:0000256" key="2">
    <source>
        <dbReference type="ARBA" id="ARBA00022448"/>
    </source>
</evidence>
<dbReference type="SUPFAM" id="SSF74788">
    <property type="entry name" value="Cullin repeat-like"/>
    <property type="match status" value="1"/>
</dbReference>
<dbReference type="InterPro" id="IPR004140">
    <property type="entry name" value="Exo70"/>
</dbReference>
<keyword evidence="7" id="KW-1185">Reference proteome</keyword>
<feature type="transmembrane region" description="Helical" evidence="4">
    <location>
        <begin position="189"/>
        <end position="208"/>
    </location>
</feature>
<sequence>MLFDKSSHRIAKNDSVLMLTYRMSLTQVLAQMDNQAHKLPSQVDWGRKVCNMDGCQKKISLCSKCSCYRKILYFFLHFLEIYNEKGRVSLYSGVNKVVHEYKPNSSHLIMPIRILKWLMQPKVWRFVCFTSSVVGLFFYALSSSFNHLFGKWNLWKILIYSTFSFIICLAILFAKVWQRSPSLRFKAHMAFLVLIITSVYSFFFDRVVNGKPDSYSLISCAAFAIMSLSLSRQTHCGIEVDLLYFFSGCLIIQLMKIKLLLVVVGACFSYTLIILRCYLDASEESDRFRVLVQDQVVIQIDSHSQETNTDNAIQVDSSHANTTDHHFTTELNTDTELNTNAYTINARSKQRNSDSVFLLPQLMRCIEALKKENRNLIRMVSKHVDEYLKAKIDSEDEDRISMPQLHPDDNLVIDALPSDIVNNLHETAKLMAEAGFEKKCCHVYSRCRREFLKEWFSRFRLQELNMEDVDKMEKIEKWIKALNVAVRILFPNEKKLCDRVFFGLSSAADMSFINVCTKLTIPLLSFIDTLAIERHSLDLLSSITPKVFETLRDLIPEFDSLFSDLYSAPLRHVRSFWGILPLKIEFNNFISCGMAQAIVPDGRIPPITIEAMDRISKLVQNLSMPEIESPLLSIQVASLIDMLVRNLEGRFENYTDPALGYVFITNNLWCIQQMAKKYPLKNSLGDDWFRKNIVKVQQSLELYRTSSWNKVVEFLKLDSNDTFLKDKLSLFNLHFEEMCNIQSTWYVFDMHIREQIIISLENILLPAYGNFIQRMRDVLGKQGDKYIQYGIFNIQDRLNHLFLVSEPVNQLHEIWRENNI</sequence>
<protein>
    <recommendedName>
        <fullName evidence="3">Exocyst subunit Exo70 family protein</fullName>
    </recommendedName>
</protein>
<comment type="function">
    <text evidence="3">Component of the exocyst complex.</text>
</comment>
<keyword evidence="3" id="KW-0268">Exocytosis</keyword>
<feature type="domain" description="Exocyst complex subunit Exo70 C-terminal" evidence="5">
    <location>
        <begin position="477"/>
        <end position="799"/>
    </location>
</feature>
<feature type="transmembrane region" description="Helical" evidence="4">
    <location>
        <begin position="214"/>
        <end position="230"/>
    </location>
</feature>
<dbReference type="Pfam" id="PF03081">
    <property type="entry name" value="Exo70_C"/>
    <property type="match status" value="1"/>
</dbReference>
<evidence type="ECO:0000313" key="6">
    <source>
        <dbReference type="EMBL" id="KAK7321393.1"/>
    </source>
</evidence>
<evidence type="ECO:0000256" key="4">
    <source>
        <dbReference type="SAM" id="Phobius"/>
    </source>
</evidence>
<dbReference type="Gene3D" id="1.20.1280.170">
    <property type="entry name" value="Exocyst complex component Exo70"/>
    <property type="match status" value="1"/>
</dbReference>
<organism evidence="6 7">
    <name type="scientific">Canavalia gladiata</name>
    <name type="common">Sword bean</name>
    <name type="synonym">Dolichos gladiatus</name>
    <dbReference type="NCBI Taxonomy" id="3824"/>
    <lineage>
        <taxon>Eukaryota</taxon>
        <taxon>Viridiplantae</taxon>
        <taxon>Streptophyta</taxon>
        <taxon>Embryophyta</taxon>
        <taxon>Tracheophyta</taxon>
        <taxon>Spermatophyta</taxon>
        <taxon>Magnoliopsida</taxon>
        <taxon>eudicotyledons</taxon>
        <taxon>Gunneridae</taxon>
        <taxon>Pentapetalae</taxon>
        <taxon>rosids</taxon>
        <taxon>fabids</taxon>
        <taxon>Fabales</taxon>
        <taxon>Fabaceae</taxon>
        <taxon>Papilionoideae</taxon>
        <taxon>50 kb inversion clade</taxon>
        <taxon>NPAAA clade</taxon>
        <taxon>indigoferoid/millettioid clade</taxon>
        <taxon>Phaseoleae</taxon>
        <taxon>Canavalia</taxon>
    </lineage>
</organism>
<dbReference type="InterPro" id="IPR046364">
    <property type="entry name" value="Exo70_C"/>
</dbReference>
<comment type="caution">
    <text evidence="6">The sequence shown here is derived from an EMBL/GenBank/DDBJ whole genome shotgun (WGS) entry which is preliminary data.</text>
</comment>
<keyword evidence="3" id="KW-0653">Protein transport</keyword>
<keyword evidence="2 3" id="KW-0813">Transport</keyword>
<keyword evidence="4" id="KW-0472">Membrane</keyword>
<name>A0AAN9Q802_CANGL</name>
<dbReference type="GO" id="GO:0005546">
    <property type="term" value="F:phosphatidylinositol-4,5-bisphosphate binding"/>
    <property type="evidence" value="ECO:0007669"/>
    <property type="project" value="InterPro"/>
</dbReference>
<keyword evidence="4" id="KW-1133">Transmembrane helix</keyword>
<accession>A0AAN9Q802</accession>
<evidence type="ECO:0000256" key="1">
    <source>
        <dbReference type="ARBA" id="ARBA00006756"/>
    </source>
</evidence>
<comment type="similarity">
    <text evidence="1 3">Belongs to the EXO70 family.</text>
</comment>
<evidence type="ECO:0000259" key="5">
    <source>
        <dbReference type="Pfam" id="PF03081"/>
    </source>
</evidence>
<proteinExistence type="inferred from homology"/>
<gene>
    <name evidence="6" type="ORF">VNO77_32002</name>
</gene>
<feature type="transmembrane region" description="Helical" evidence="4">
    <location>
        <begin position="123"/>
        <end position="145"/>
    </location>
</feature>
<dbReference type="EMBL" id="JAYMYQ010000007">
    <property type="protein sequence ID" value="KAK7321393.1"/>
    <property type="molecule type" value="Genomic_DNA"/>
</dbReference>
<dbReference type="GO" id="GO:0006887">
    <property type="term" value="P:exocytosis"/>
    <property type="evidence" value="ECO:0007669"/>
    <property type="project" value="UniProtKB-KW"/>
</dbReference>
<dbReference type="GO" id="GO:0000145">
    <property type="term" value="C:exocyst"/>
    <property type="evidence" value="ECO:0007669"/>
    <property type="project" value="InterPro"/>
</dbReference>
<evidence type="ECO:0000256" key="3">
    <source>
        <dbReference type="RuleBase" id="RU365026"/>
    </source>
</evidence>
<feature type="transmembrane region" description="Helical" evidence="4">
    <location>
        <begin position="242"/>
        <end position="275"/>
    </location>
</feature>
<dbReference type="AlphaFoldDB" id="A0AAN9Q802"/>
<dbReference type="GO" id="GO:0015031">
    <property type="term" value="P:protein transport"/>
    <property type="evidence" value="ECO:0007669"/>
    <property type="project" value="UniProtKB-KW"/>
</dbReference>
<reference evidence="6 7" key="1">
    <citation type="submission" date="2024-01" db="EMBL/GenBank/DDBJ databases">
        <title>The genomes of 5 underutilized Papilionoideae crops provide insights into root nodulation and disease resistanc.</title>
        <authorList>
            <person name="Jiang F."/>
        </authorList>
    </citation>
    <scope>NUCLEOTIDE SEQUENCE [LARGE SCALE GENOMIC DNA]</scope>
    <source>
        <strain evidence="6">LVBAO_FW01</strain>
        <tissue evidence="6">Leaves</tissue>
    </source>
</reference>
<dbReference type="PANTHER" id="PTHR12542">
    <property type="entry name" value="EXOCYST COMPLEX PROTEIN EXO70"/>
    <property type="match status" value="1"/>
</dbReference>
<dbReference type="PANTHER" id="PTHR12542:SF180">
    <property type="entry name" value="EXOCYST SUBUNIT EXO70 FAMILY PROTEIN"/>
    <property type="match status" value="1"/>
</dbReference>
<dbReference type="InterPro" id="IPR016159">
    <property type="entry name" value="Cullin_repeat-like_dom_sf"/>
</dbReference>
<feature type="transmembrane region" description="Helical" evidence="4">
    <location>
        <begin position="157"/>
        <end position="177"/>
    </location>
</feature>